<evidence type="ECO:0000313" key="8">
    <source>
        <dbReference type="Proteomes" id="UP000270616"/>
    </source>
</evidence>
<evidence type="ECO:0000256" key="3">
    <source>
        <dbReference type="ARBA" id="ARBA00022630"/>
    </source>
</evidence>
<dbReference type="Pfam" id="PF02771">
    <property type="entry name" value="Acyl-CoA_dh_N"/>
    <property type="match status" value="1"/>
</dbReference>
<dbReference type="Gene3D" id="1.20.140.10">
    <property type="entry name" value="Butyryl-CoA Dehydrogenase, subunit A, domain 3"/>
    <property type="match status" value="1"/>
</dbReference>
<evidence type="ECO:0000256" key="4">
    <source>
        <dbReference type="ARBA" id="ARBA00022827"/>
    </source>
</evidence>
<name>A0A3N3ZQ58_9MICC</name>
<dbReference type="PIRSF" id="PIRSF016578">
    <property type="entry name" value="HsaA"/>
    <property type="match status" value="1"/>
</dbReference>
<feature type="domain" description="Acyl-CoA dehydrogenase/oxidase N-terminal" evidence="6">
    <location>
        <begin position="48"/>
        <end position="115"/>
    </location>
</feature>
<dbReference type="EMBL" id="RKMF01000007">
    <property type="protein sequence ID" value="ROZ63263.1"/>
    <property type="molecule type" value="Genomic_DNA"/>
</dbReference>
<dbReference type="InterPro" id="IPR009100">
    <property type="entry name" value="AcylCoA_DH/oxidase_NM_dom_sf"/>
</dbReference>
<keyword evidence="4" id="KW-0274">FAD</keyword>
<proteinExistence type="inferred from homology"/>
<dbReference type="Pfam" id="PF00441">
    <property type="entry name" value="Acyl-CoA_dh_1"/>
    <property type="match status" value="1"/>
</dbReference>
<evidence type="ECO:0000259" key="6">
    <source>
        <dbReference type="Pfam" id="PF02771"/>
    </source>
</evidence>
<dbReference type="Proteomes" id="UP000270616">
    <property type="component" value="Unassembled WGS sequence"/>
</dbReference>
<dbReference type="InterPro" id="IPR036250">
    <property type="entry name" value="AcylCo_DH-like_C"/>
</dbReference>
<dbReference type="PANTHER" id="PTHR43884:SF12">
    <property type="entry name" value="ISOVALERYL-COA DEHYDROGENASE, MITOCHONDRIAL-RELATED"/>
    <property type="match status" value="1"/>
</dbReference>
<dbReference type="SUPFAM" id="SSF47203">
    <property type="entry name" value="Acyl-CoA dehydrogenase C-terminal domain-like"/>
    <property type="match status" value="1"/>
</dbReference>
<gene>
    <name evidence="7" type="ORF">EDL96_06905</name>
</gene>
<sequence>MSVRSELGTSAKVIDEHEVPSGTTIVRELAEDTAADWSERIASVVAVAAQFAAAVDAEGRFPHEAIGECRAQRIFGAAVPSANGGAGRSIGEICELVEELGRVCASTAAIVAMHFSQELCLTRHVDLSQDSPLTELTQRVVTEQWLIASSTTEKNIGGDTRTSSCAVVDNGDGTVSVRKSAPVISYARYADAVFVTARSTPEAPSSEQSLVAVPKANLELDRTSEWDALGLRGTMSEGFELAATVPAEYVLPVDFATISARTMLPGSHTLWASSWLGLASNAGDVARKFVQKKARATPGQLPPGGLRLAELEIDLQRMTDVVRTNVQRFDDHAEDPEELSSMSFAIAMNTLKVSTSELVRKIVADAMVIVGIASYSNVGPLSLARPLRDAMGPSLQVNNDRILHNTATLQMVSRGRR</sequence>
<organism evidence="7 8">
    <name type="scientific">Kocuria soli</name>
    <dbReference type="NCBI Taxonomy" id="2485125"/>
    <lineage>
        <taxon>Bacteria</taxon>
        <taxon>Bacillati</taxon>
        <taxon>Actinomycetota</taxon>
        <taxon>Actinomycetes</taxon>
        <taxon>Micrococcales</taxon>
        <taxon>Micrococcaceae</taxon>
        <taxon>Kocuria</taxon>
    </lineage>
</organism>
<evidence type="ECO:0000256" key="1">
    <source>
        <dbReference type="ARBA" id="ARBA00001974"/>
    </source>
</evidence>
<protein>
    <submittedName>
        <fullName evidence="7">Acyl-CoA dehydrogenase</fullName>
    </submittedName>
</protein>
<evidence type="ECO:0000313" key="7">
    <source>
        <dbReference type="EMBL" id="ROZ63263.1"/>
    </source>
</evidence>
<comment type="similarity">
    <text evidence="2">Belongs to the acyl-CoA dehydrogenase family.</text>
</comment>
<dbReference type="GO" id="GO:0003995">
    <property type="term" value="F:acyl-CoA dehydrogenase activity"/>
    <property type="evidence" value="ECO:0007669"/>
    <property type="project" value="TreeGrafter"/>
</dbReference>
<evidence type="ECO:0000256" key="2">
    <source>
        <dbReference type="ARBA" id="ARBA00009347"/>
    </source>
</evidence>
<dbReference type="InterPro" id="IPR046373">
    <property type="entry name" value="Acyl-CoA_Oxase/DH_mid-dom_sf"/>
</dbReference>
<comment type="cofactor">
    <cofactor evidence="1">
        <name>FAD</name>
        <dbReference type="ChEBI" id="CHEBI:57692"/>
    </cofactor>
</comment>
<accession>A0A3N3ZQ58</accession>
<feature type="domain" description="Acyl-CoA dehydrogenase/oxidase C-terminal" evidence="5">
    <location>
        <begin position="270"/>
        <end position="391"/>
    </location>
</feature>
<dbReference type="InterPro" id="IPR013786">
    <property type="entry name" value="AcylCoA_DH/ox_N"/>
</dbReference>
<dbReference type="InterPro" id="IPR037069">
    <property type="entry name" value="AcylCoA_DH/ox_N_sf"/>
</dbReference>
<dbReference type="Gene3D" id="2.40.110.10">
    <property type="entry name" value="Butyryl-CoA Dehydrogenase, subunit A, domain 2"/>
    <property type="match status" value="1"/>
</dbReference>
<dbReference type="OrthoDB" id="2986495at2"/>
<dbReference type="Gene3D" id="1.10.540.10">
    <property type="entry name" value="Acyl-CoA dehydrogenase/oxidase, N-terminal domain"/>
    <property type="match status" value="1"/>
</dbReference>
<reference evidence="7 8" key="1">
    <citation type="submission" date="2018-10" db="EMBL/GenBank/DDBJ databases">
        <title>Kocuria sp. M5W7-7, whole genome shotgun sequence.</title>
        <authorList>
            <person name="Tuo L."/>
        </authorList>
    </citation>
    <scope>NUCLEOTIDE SEQUENCE [LARGE SCALE GENOMIC DNA]</scope>
    <source>
        <strain evidence="7 8">M5W7-7</strain>
    </source>
</reference>
<evidence type="ECO:0000259" key="5">
    <source>
        <dbReference type="Pfam" id="PF00441"/>
    </source>
</evidence>
<keyword evidence="3" id="KW-0285">Flavoprotein</keyword>
<dbReference type="AlphaFoldDB" id="A0A3N3ZQ58"/>
<dbReference type="RefSeq" id="WP_123825061.1">
    <property type="nucleotide sequence ID" value="NZ_RKMF01000007.1"/>
</dbReference>
<dbReference type="GO" id="GO:0050660">
    <property type="term" value="F:flavin adenine dinucleotide binding"/>
    <property type="evidence" value="ECO:0007669"/>
    <property type="project" value="InterPro"/>
</dbReference>
<keyword evidence="8" id="KW-1185">Reference proteome</keyword>
<dbReference type="SUPFAM" id="SSF56645">
    <property type="entry name" value="Acyl-CoA dehydrogenase NM domain-like"/>
    <property type="match status" value="1"/>
</dbReference>
<comment type="caution">
    <text evidence="7">The sequence shown here is derived from an EMBL/GenBank/DDBJ whole genome shotgun (WGS) entry which is preliminary data.</text>
</comment>
<dbReference type="InterPro" id="IPR009075">
    <property type="entry name" value="AcylCo_DH/oxidase_C"/>
</dbReference>
<dbReference type="PANTHER" id="PTHR43884">
    <property type="entry name" value="ACYL-COA DEHYDROGENASE"/>
    <property type="match status" value="1"/>
</dbReference>